<dbReference type="Proteomes" id="UP000070578">
    <property type="component" value="Unassembled WGS sequence"/>
</dbReference>
<name>A0A139BWM9_9PROT</name>
<organism evidence="2 3">
    <name type="scientific">Candidatus Gallionella acididurans</name>
    <dbReference type="NCBI Taxonomy" id="1796491"/>
    <lineage>
        <taxon>Bacteria</taxon>
        <taxon>Pseudomonadati</taxon>
        <taxon>Pseudomonadota</taxon>
        <taxon>Betaproteobacteria</taxon>
        <taxon>Nitrosomonadales</taxon>
        <taxon>Gallionellaceae</taxon>
        <taxon>Gallionella</taxon>
    </lineage>
</organism>
<proteinExistence type="predicted"/>
<dbReference type="Gene3D" id="3.50.50.60">
    <property type="entry name" value="FAD/NAD(P)-binding domain"/>
    <property type="match status" value="1"/>
</dbReference>
<evidence type="ECO:0000313" key="3">
    <source>
        <dbReference type="Proteomes" id="UP000070578"/>
    </source>
</evidence>
<reference evidence="2 3" key="2">
    <citation type="submission" date="2016-03" db="EMBL/GenBank/DDBJ databases">
        <title>New uncultured bacterium of the family Gallionellaceae from acid mine drainage: description and reconstruction of genome based on metagenomic analysis of microbial community.</title>
        <authorList>
            <person name="Kadnikov V."/>
            <person name="Ivasenko D."/>
            <person name="Beletsky A."/>
            <person name="Mardanov A."/>
            <person name="Danilova E."/>
            <person name="Pimenov N."/>
            <person name="Karnachuk O."/>
            <person name="Ravin N."/>
        </authorList>
    </citation>
    <scope>NUCLEOTIDE SEQUENCE [LARGE SCALE GENOMIC DNA]</scope>
    <source>
        <strain evidence="2">ShG14-8</strain>
    </source>
</reference>
<dbReference type="SUPFAM" id="SSF51905">
    <property type="entry name" value="FAD/NAD(P)-binding domain"/>
    <property type="match status" value="1"/>
</dbReference>
<evidence type="ECO:0000259" key="1">
    <source>
        <dbReference type="Pfam" id="PF01494"/>
    </source>
</evidence>
<dbReference type="InterPro" id="IPR050816">
    <property type="entry name" value="Flavin-dep_Halogenase_NPB"/>
</dbReference>
<dbReference type="PANTHER" id="PTHR43747:SF1">
    <property type="entry name" value="SLR1998 PROTEIN"/>
    <property type="match status" value="1"/>
</dbReference>
<dbReference type="AlphaFoldDB" id="A0A139BWM9"/>
<gene>
    <name evidence="2" type="ORF">AWT59_0504</name>
</gene>
<protein>
    <submittedName>
        <fullName evidence="2">Oxidoreductase, FAD-binding</fullName>
    </submittedName>
</protein>
<sequence>MRQEAIHQRNDTAPDILVVGGGPAGSTVAALLAERGYDVVILEKSRHPRFHIGESLLPLNLPLFERLGVAEQVAAIGMLKYGAEFISPDHDQASYFDFGQALDKSFPHSYEVRRSDLDEILFKNAVTKGARAREGCKVTMTEFPRAQRAIVTSLSEEGQITEWHPRFVVDASGRDTLLANQFGTKQRNRKHASAAIYAHYEGAARRTGREEGNISLFWFEHGWFWYIPLADGSVSVGAVCWPYYMKARKVPVEQFFSDTIALCPPLAERLKEATRASPVSATGNFSYASSRSSGSNYLMLGDAFAFIDPVFSSGVLLAMNSAFSGAETIDQCLRNPAAASHALRNFDRTSRHGLKIFSWIIYRMTTPVMRDMFMHPSNKFRLQETLLSVLTGDLFGDTPIRFRLAIFKFIYYLQSIAMFRESYRAWQRRKRAIREVAANLTAP</sequence>
<comment type="caution">
    <text evidence="2">The sequence shown here is derived from an EMBL/GenBank/DDBJ whole genome shotgun (WGS) entry which is preliminary data.</text>
</comment>
<feature type="domain" description="FAD-binding" evidence="1">
    <location>
        <begin position="15"/>
        <end position="337"/>
    </location>
</feature>
<dbReference type="InterPro" id="IPR002938">
    <property type="entry name" value="FAD-bd"/>
</dbReference>
<evidence type="ECO:0000313" key="2">
    <source>
        <dbReference type="EMBL" id="KXS33342.1"/>
    </source>
</evidence>
<dbReference type="Pfam" id="PF01494">
    <property type="entry name" value="FAD_binding_3"/>
    <property type="match status" value="1"/>
</dbReference>
<dbReference type="InterPro" id="IPR036188">
    <property type="entry name" value="FAD/NAD-bd_sf"/>
</dbReference>
<accession>A0A139BWM9</accession>
<reference evidence="2 3" key="1">
    <citation type="submission" date="2016-02" db="EMBL/GenBank/DDBJ databases">
        <authorList>
            <person name="Wen L."/>
            <person name="He K."/>
            <person name="Yang H."/>
        </authorList>
    </citation>
    <scope>NUCLEOTIDE SEQUENCE [LARGE SCALE GENOMIC DNA]</scope>
    <source>
        <strain evidence="2">ShG14-8</strain>
    </source>
</reference>
<dbReference type="PRINTS" id="PR00420">
    <property type="entry name" value="RNGMNOXGNASE"/>
</dbReference>
<dbReference type="PATRIC" id="fig|1796491.3.peg.550"/>
<dbReference type="EMBL" id="LSLI01000007">
    <property type="protein sequence ID" value="KXS33342.1"/>
    <property type="molecule type" value="Genomic_DNA"/>
</dbReference>
<dbReference type="GO" id="GO:0071949">
    <property type="term" value="F:FAD binding"/>
    <property type="evidence" value="ECO:0007669"/>
    <property type="project" value="InterPro"/>
</dbReference>
<dbReference type="PANTHER" id="PTHR43747">
    <property type="entry name" value="FAD-BINDING PROTEIN"/>
    <property type="match status" value="1"/>
</dbReference>